<dbReference type="AlphaFoldDB" id="A0ABD0VBN2"/>
<evidence type="ECO:0000313" key="3">
    <source>
        <dbReference type="Proteomes" id="UP001552299"/>
    </source>
</evidence>
<gene>
    <name evidence="2" type="ORF">M5K25_011982</name>
</gene>
<reference evidence="2 3" key="1">
    <citation type="journal article" date="2024" name="Plant Biotechnol. J.">
        <title>Dendrobium thyrsiflorum genome and its molecular insights into genes involved in important horticultural traits.</title>
        <authorList>
            <person name="Chen B."/>
            <person name="Wang J.Y."/>
            <person name="Zheng P.J."/>
            <person name="Li K.L."/>
            <person name="Liang Y.M."/>
            <person name="Chen X.F."/>
            <person name="Zhang C."/>
            <person name="Zhao X."/>
            <person name="He X."/>
            <person name="Zhang G.Q."/>
            <person name="Liu Z.J."/>
            <person name="Xu Q."/>
        </authorList>
    </citation>
    <scope>NUCLEOTIDE SEQUENCE [LARGE SCALE GENOMIC DNA]</scope>
    <source>
        <strain evidence="2">GZMU011</strain>
    </source>
</reference>
<organism evidence="2 3">
    <name type="scientific">Dendrobium thyrsiflorum</name>
    <name type="common">Pinecone-like raceme dendrobium</name>
    <name type="synonym">Orchid</name>
    <dbReference type="NCBI Taxonomy" id="117978"/>
    <lineage>
        <taxon>Eukaryota</taxon>
        <taxon>Viridiplantae</taxon>
        <taxon>Streptophyta</taxon>
        <taxon>Embryophyta</taxon>
        <taxon>Tracheophyta</taxon>
        <taxon>Spermatophyta</taxon>
        <taxon>Magnoliopsida</taxon>
        <taxon>Liliopsida</taxon>
        <taxon>Asparagales</taxon>
        <taxon>Orchidaceae</taxon>
        <taxon>Epidendroideae</taxon>
        <taxon>Malaxideae</taxon>
        <taxon>Dendrobiinae</taxon>
        <taxon>Dendrobium</taxon>
    </lineage>
</organism>
<feature type="region of interest" description="Disordered" evidence="1">
    <location>
        <begin position="1"/>
        <end position="41"/>
    </location>
</feature>
<accession>A0ABD0VBN2</accession>
<sequence length="61" mass="7179">MEERMSKPNQQAQSKEDERAKWRNKSLKDATARKTQINDDRGDCKHYMNGNSLFNSFVKIC</sequence>
<feature type="compositionally biased region" description="Basic and acidic residues" evidence="1">
    <location>
        <begin position="14"/>
        <end position="41"/>
    </location>
</feature>
<evidence type="ECO:0000256" key="1">
    <source>
        <dbReference type="SAM" id="MobiDB-lite"/>
    </source>
</evidence>
<protein>
    <submittedName>
        <fullName evidence="2">Uncharacterized protein</fullName>
    </submittedName>
</protein>
<name>A0ABD0VBN2_DENTH</name>
<dbReference type="Proteomes" id="UP001552299">
    <property type="component" value="Unassembled WGS sequence"/>
</dbReference>
<dbReference type="EMBL" id="JANQDX010000009">
    <property type="protein sequence ID" value="KAL0919858.1"/>
    <property type="molecule type" value="Genomic_DNA"/>
</dbReference>
<evidence type="ECO:0000313" key="2">
    <source>
        <dbReference type="EMBL" id="KAL0919858.1"/>
    </source>
</evidence>
<comment type="caution">
    <text evidence="2">The sequence shown here is derived from an EMBL/GenBank/DDBJ whole genome shotgun (WGS) entry which is preliminary data.</text>
</comment>
<keyword evidence="3" id="KW-1185">Reference proteome</keyword>
<proteinExistence type="predicted"/>